<dbReference type="PROSITE" id="PS50186">
    <property type="entry name" value="DEP"/>
    <property type="match status" value="1"/>
</dbReference>
<dbReference type="Proteomes" id="UP000017836">
    <property type="component" value="Unassembled WGS sequence"/>
</dbReference>
<dbReference type="Pfam" id="PF04784">
    <property type="entry name" value="DUF547"/>
    <property type="match status" value="1"/>
</dbReference>
<evidence type="ECO:0000256" key="1">
    <source>
        <dbReference type="SAM" id="MobiDB-lite"/>
    </source>
</evidence>
<feature type="domain" description="DEP" evidence="2">
    <location>
        <begin position="414"/>
        <end position="487"/>
    </location>
</feature>
<dbReference type="eggNOG" id="ENOG502QS72">
    <property type="taxonomic scope" value="Eukaryota"/>
</dbReference>
<dbReference type="CDD" id="cd04371">
    <property type="entry name" value="DEP"/>
    <property type="match status" value="1"/>
</dbReference>
<dbReference type="GO" id="GO:0035556">
    <property type="term" value="P:intracellular signal transduction"/>
    <property type="evidence" value="ECO:0007669"/>
    <property type="project" value="InterPro"/>
</dbReference>
<dbReference type="InterPro" id="IPR036249">
    <property type="entry name" value="Thioredoxin-like_sf"/>
</dbReference>
<dbReference type="AlphaFoldDB" id="W1PN99"/>
<gene>
    <name evidence="3" type="ORF">AMTR_s00029p00147460</name>
</gene>
<evidence type="ECO:0000313" key="3">
    <source>
        <dbReference type="EMBL" id="ERN09543.1"/>
    </source>
</evidence>
<feature type="compositionally biased region" description="Basic and acidic residues" evidence="1">
    <location>
        <begin position="23"/>
        <end position="42"/>
    </location>
</feature>
<proteinExistence type="predicted"/>
<dbReference type="OMA" id="MPLAPPH"/>
<dbReference type="EMBL" id="KI392980">
    <property type="protein sequence ID" value="ERN09543.1"/>
    <property type="molecule type" value="Genomic_DNA"/>
</dbReference>
<dbReference type="Pfam" id="PF00462">
    <property type="entry name" value="Glutaredoxin"/>
    <property type="match status" value="1"/>
</dbReference>
<keyword evidence="4" id="KW-1185">Reference proteome</keyword>
<dbReference type="InterPro" id="IPR000591">
    <property type="entry name" value="DEP_dom"/>
</dbReference>
<evidence type="ECO:0000313" key="4">
    <source>
        <dbReference type="Proteomes" id="UP000017836"/>
    </source>
</evidence>
<dbReference type="InterPro" id="IPR036388">
    <property type="entry name" value="WH-like_DNA-bd_sf"/>
</dbReference>
<feature type="region of interest" description="Disordered" evidence="1">
    <location>
        <begin position="1"/>
        <end position="58"/>
    </location>
</feature>
<dbReference type="InterPro" id="IPR002109">
    <property type="entry name" value="Glutaredoxin"/>
</dbReference>
<feature type="compositionally biased region" description="Basic and acidic residues" evidence="1">
    <location>
        <begin position="212"/>
        <end position="232"/>
    </location>
</feature>
<sequence>MEEVAKSELDFPASEVPNGSKAMDSRPRTSDRRRVSLRDEFSKSFSDSDEGNGEKSATVCEGSLINGIMEVSDEKAPVENGFDGGNNKNGVTVSKEPSKSEPDEENGAEPVTKARDSLENGENSIEECKDRSLERENGDETVTDHEDRSITNGVIETHSQKPLTCDNSSDEENDKSIRHKSKSLDYRNEEKLLKPHSWLPQPEVPQGLLSEPKNRNKTPEPQTERSISETRDMPSFGKFIKERSNSLSSAIVKRISSLKDSEPDEAEKISTVKQFNLTGLKVIVQLKAKEPEFKGRIAFFSRSNCRDCSAVRAFFREKALNFVEINIDVYPSRENELLQRTGSSSVPQIFFNEQLFGGLVALNSLRNSGQFERRLLELTAGKCPPEAPQPPVYGFDDPDEEHKQDELLGIARVLRQKLPIQDRIMKMKIVKNCFSGGEAVEVLIQHMDCGRKKAIEMGKQLARKHFFHHVFQENDFEDGNHFYRFLEHEPTIPKCFNFRGCTNDDEPESAQVVGKKLNKIMSAILEAYATDDRCNVDYHRISNSEEFRRYANLVQDLQRTDILALKDNQRLAFFLNLYNAMVIHAVIRIGEPGGVIDRRTFFGEFQYIVGGYPYSLSAIKNGILRGNRRQPYTLARPFHASDKRLEASLPKLNPLIHFGLCNATRSSPTVRFFSAEGIEAELRYATREFFHGDGMAVNLEKRTVYLTRIMKWFSADFGQEREILNWVLNYTDATKAGLLTHLLSDGAPINIVYQDFDWSLNS</sequence>
<feature type="region of interest" description="Disordered" evidence="1">
    <location>
        <begin position="70"/>
        <end position="235"/>
    </location>
</feature>
<dbReference type="SUPFAM" id="SSF46785">
    <property type="entry name" value="Winged helix' DNA-binding domain"/>
    <property type="match status" value="1"/>
</dbReference>
<organism evidence="3 4">
    <name type="scientific">Amborella trichopoda</name>
    <dbReference type="NCBI Taxonomy" id="13333"/>
    <lineage>
        <taxon>Eukaryota</taxon>
        <taxon>Viridiplantae</taxon>
        <taxon>Streptophyta</taxon>
        <taxon>Embryophyta</taxon>
        <taxon>Tracheophyta</taxon>
        <taxon>Spermatophyta</taxon>
        <taxon>Magnoliopsida</taxon>
        <taxon>Amborellales</taxon>
        <taxon>Amborellaceae</taxon>
        <taxon>Amborella</taxon>
    </lineage>
</organism>
<dbReference type="HOGENOM" id="CLU_012751_1_0_1"/>
<reference evidence="4" key="1">
    <citation type="journal article" date="2013" name="Science">
        <title>The Amborella genome and the evolution of flowering plants.</title>
        <authorList>
            <consortium name="Amborella Genome Project"/>
        </authorList>
    </citation>
    <scope>NUCLEOTIDE SEQUENCE [LARGE SCALE GENOMIC DNA]</scope>
</reference>
<name>W1PN99_AMBTC</name>
<dbReference type="Pfam" id="PF00610">
    <property type="entry name" value="DEP"/>
    <property type="match status" value="1"/>
</dbReference>
<dbReference type="SMART" id="SM00049">
    <property type="entry name" value="DEP"/>
    <property type="match status" value="1"/>
</dbReference>
<dbReference type="InterPro" id="IPR006869">
    <property type="entry name" value="DUF547"/>
</dbReference>
<dbReference type="PANTHER" id="PTHR46361">
    <property type="entry name" value="ELECTRON CARRIER/ PROTEIN DISULFIDE OXIDOREDUCTASE"/>
    <property type="match status" value="1"/>
</dbReference>
<feature type="compositionally biased region" description="Basic and acidic residues" evidence="1">
    <location>
        <begin position="126"/>
        <end position="149"/>
    </location>
</feature>
<dbReference type="Gene3D" id="1.10.10.10">
    <property type="entry name" value="Winged helix-like DNA-binding domain superfamily/Winged helix DNA-binding domain"/>
    <property type="match status" value="1"/>
</dbReference>
<evidence type="ECO:0000259" key="2">
    <source>
        <dbReference type="PROSITE" id="PS50186"/>
    </source>
</evidence>
<dbReference type="SUPFAM" id="SSF52833">
    <property type="entry name" value="Thioredoxin-like"/>
    <property type="match status" value="1"/>
</dbReference>
<dbReference type="PROSITE" id="PS51354">
    <property type="entry name" value="GLUTAREDOXIN_2"/>
    <property type="match status" value="1"/>
</dbReference>
<accession>W1PN99</accession>
<dbReference type="Gramene" id="ERN09543">
    <property type="protein sequence ID" value="ERN09543"/>
    <property type="gene ID" value="AMTR_s00029p00147460"/>
</dbReference>
<dbReference type="PANTHER" id="PTHR46361:SF1">
    <property type="entry name" value="F26K24.21 PROTEIN"/>
    <property type="match status" value="1"/>
</dbReference>
<dbReference type="InterPro" id="IPR036390">
    <property type="entry name" value="WH_DNA-bd_sf"/>
</dbReference>
<dbReference type="Gene3D" id="3.40.30.10">
    <property type="entry name" value="Glutaredoxin"/>
    <property type="match status" value="1"/>
</dbReference>
<protein>
    <recommendedName>
        <fullName evidence="2">DEP domain-containing protein</fullName>
    </recommendedName>
</protein>
<feature type="compositionally biased region" description="Basic and acidic residues" evidence="1">
    <location>
        <begin position="182"/>
        <end position="193"/>
    </location>
</feature>